<dbReference type="InterPro" id="IPR024932">
    <property type="entry name" value="ApbE"/>
</dbReference>
<comment type="cofactor">
    <cofactor evidence="1">
        <name>Mg(2+)</name>
        <dbReference type="ChEBI" id="CHEBI:18420"/>
    </cofactor>
</comment>
<keyword evidence="12" id="KW-1185">Reference proteome</keyword>
<evidence type="ECO:0000256" key="6">
    <source>
        <dbReference type="ARBA" id="ARBA00022723"/>
    </source>
</evidence>
<dbReference type="Pfam" id="PF02424">
    <property type="entry name" value="ApbE"/>
    <property type="match status" value="2"/>
</dbReference>
<comment type="catalytic activity">
    <reaction evidence="10">
        <text>L-threonyl-[protein] + FAD = FMN-L-threonyl-[protein] + AMP + H(+)</text>
        <dbReference type="Rhea" id="RHEA:36847"/>
        <dbReference type="Rhea" id="RHEA-COMP:11060"/>
        <dbReference type="Rhea" id="RHEA-COMP:11061"/>
        <dbReference type="ChEBI" id="CHEBI:15378"/>
        <dbReference type="ChEBI" id="CHEBI:30013"/>
        <dbReference type="ChEBI" id="CHEBI:57692"/>
        <dbReference type="ChEBI" id="CHEBI:74257"/>
        <dbReference type="ChEBI" id="CHEBI:456215"/>
        <dbReference type="EC" id="2.7.1.180"/>
    </reaction>
</comment>
<evidence type="ECO:0000256" key="9">
    <source>
        <dbReference type="ARBA" id="ARBA00031306"/>
    </source>
</evidence>
<comment type="caution">
    <text evidence="11">The sequence shown here is derived from an EMBL/GenBank/DDBJ whole genome shotgun (WGS) entry which is preliminary data.</text>
</comment>
<evidence type="ECO:0000256" key="3">
    <source>
        <dbReference type="ARBA" id="ARBA00016337"/>
    </source>
</evidence>
<dbReference type="PANTHER" id="PTHR30040:SF2">
    <property type="entry name" value="FAD:PROTEIN FMN TRANSFERASE"/>
    <property type="match status" value="1"/>
</dbReference>
<evidence type="ECO:0000256" key="10">
    <source>
        <dbReference type="ARBA" id="ARBA00048540"/>
    </source>
</evidence>
<evidence type="ECO:0000256" key="5">
    <source>
        <dbReference type="ARBA" id="ARBA00022679"/>
    </source>
</evidence>
<evidence type="ECO:0000256" key="8">
    <source>
        <dbReference type="ARBA" id="ARBA00022842"/>
    </source>
</evidence>
<dbReference type="Proteomes" id="UP001501371">
    <property type="component" value="Unassembled WGS sequence"/>
</dbReference>
<protein>
    <recommendedName>
        <fullName evidence="3">FAD:protein FMN transferase</fullName>
        <ecNumber evidence="2">2.7.1.180</ecNumber>
    </recommendedName>
    <alternativeName>
        <fullName evidence="9">Flavin transferase</fullName>
    </alternativeName>
</protein>
<dbReference type="GO" id="GO:0016740">
    <property type="term" value="F:transferase activity"/>
    <property type="evidence" value="ECO:0007669"/>
    <property type="project" value="UniProtKB-KW"/>
</dbReference>
<dbReference type="PANTHER" id="PTHR30040">
    <property type="entry name" value="THIAMINE BIOSYNTHESIS LIPOPROTEIN APBE"/>
    <property type="match status" value="1"/>
</dbReference>
<gene>
    <name evidence="11" type="ORF">GCM10009654_34670</name>
</gene>
<keyword evidence="8" id="KW-0460">Magnesium</keyword>
<sequence length="263" mass="27532">MAAGSSEPGRLRHVEESMGTVFSFDIRGVTDEARVRAGLRAAVASLHRVDEIFSTFRPDSQIMRLGRGELTPAECVTEVPEVLDLCAAAERESDGWFSTRHAGRLDPTGLVKGWAVERAVRMLASSGAESVCLNGGGDVQLHGGPWRVGIADPLRPGALATVVEAPEGQEGLAVATSGPAERGCHVLDPHTGEPPVHGLASITVVCPTGLTAADARATPAYAMGEEARDWLEALPDAEGFAVTATGGTWTTTGFRHYAAQLAV</sequence>
<dbReference type="Gene3D" id="3.10.520.10">
    <property type="entry name" value="ApbE-like domains"/>
    <property type="match status" value="2"/>
</dbReference>
<dbReference type="EC" id="2.7.1.180" evidence="2"/>
<keyword evidence="6" id="KW-0479">Metal-binding</keyword>
<dbReference type="EMBL" id="BAAAKV010000029">
    <property type="protein sequence ID" value="GAA1174462.1"/>
    <property type="molecule type" value="Genomic_DNA"/>
</dbReference>
<proteinExistence type="predicted"/>
<dbReference type="SUPFAM" id="SSF143631">
    <property type="entry name" value="ApbE-like"/>
    <property type="match status" value="1"/>
</dbReference>
<evidence type="ECO:0000256" key="4">
    <source>
        <dbReference type="ARBA" id="ARBA00022630"/>
    </source>
</evidence>
<reference evidence="12" key="1">
    <citation type="journal article" date="2019" name="Int. J. Syst. Evol. Microbiol.">
        <title>The Global Catalogue of Microorganisms (GCM) 10K type strain sequencing project: providing services to taxonomists for standard genome sequencing and annotation.</title>
        <authorList>
            <consortium name="The Broad Institute Genomics Platform"/>
            <consortium name="The Broad Institute Genome Sequencing Center for Infectious Disease"/>
            <person name="Wu L."/>
            <person name="Ma J."/>
        </authorList>
    </citation>
    <scope>NUCLEOTIDE SEQUENCE [LARGE SCALE GENOMIC DNA]</scope>
    <source>
        <strain evidence="12">JCM 12696</strain>
    </source>
</reference>
<name>A0ABP4FIH4_9ACTN</name>
<evidence type="ECO:0000256" key="7">
    <source>
        <dbReference type="ARBA" id="ARBA00022827"/>
    </source>
</evidence>
<dbReference type="InterPro" id="IPR003374">
    <property type="entry name" value="ApbE-like_sf"/>
</dbReference>
<evidence type="ECO:0000256" key="1">
    <source>
        <dbReference type="ARBA" id="ARBA00001946"/>
    </source>
</evidence>
<evidence type="ECO:0000256" key="2">
    <source>
        <dbReference type="ARBA" id="ARBA00011955"/>
    </source>
</evidence>
<accession>A0ABP4FIH4</accession>
<dbReference type="RefSeq" id="WP_344277037.1">
    <property type="nucleotide sequence ID" value="NZ_BAAAKV010000029.1"/>
</dbReference>
<keyword evidence="5 11" id="KW-0808">Transferase</keyword>
<keyword evidence="4" id="KW-0285">Flavoprotein</keyword>
<organism evidence="11 12">
    <name type="scientific">Streptomyces hebeiensis</name>
    <dbReference type="NCBI Taxonomy" id="229486"/>
    <lineage>
        <taxon>Bacteria</taxon>
        <taxon>Bacillati</taxon>
        <taxon>Actinomycetota</taxon>
        <taxon>Actinomycetes</taxon>
        <taxon>Kitasatosporales</taxon>
        <taxon>Streptomycetaceae</taxon>
        <taxon>Streptomyces</taxon>
    </lineage>
</organism>
<keyword evidence="7" id="KW-0274">FAD</keyword>
<evidence type="ECO:0000313" key="11">
    <source>
        <dbReference type="EMBL" id="GAA1174462.1"/>
    </source>
</evidence>
<evidence type="ECO:0000313" key="12">
    <source>
        <dbReference type="Proteomes" id="UP001501371"/>
    </source>
</evidence>